<organism evidence="1">
    <name type="scientific">Pithovirus LCPAC302</name>
    <dbReference type="NCBI Taxonomy" id="2506593"/>
    <lineage>
        <taxon>Viruses</taxon>
        <taxon>Pithoviruses</taxon>
    </lineage>
</organism>
<gene>
    <name evidence="1" type="ORF">LCPAC302_02490</name>
</gene>
<sequence length="101" mass="11930">MNKVLQRYSNLGTVEQIRNDFLGNAIWRDYYFWLVNLEFIDPNTVYLDAVYHEKLDIIKLITPGVHYNIIIQGYNKASKDKKKHITDAILEVVDFPLLKMI</sequence>
<evidence type="ECO:0000313" key="1">
    <source>
        <dbReference type="EMBL" id="QBK91629.1"/>
    </source>
</evidence>
<dbReference type="EMBL" id="MK500556">
    <property type="protein sequence ID" value="QBK91629.1"/>
    <property type="molecule type" value="Genomic_DNA"/>
</dbReference>
<name>A0A481Z949_9VIRU</name>
<accession>A0A481Z949</accession>
<protein>
    <submittedName>
        <fullName evidence="1">Uncharacterized protein</fullName>
    </submittedName>
</protein>
<proteinExistence type="predicted"/>
<reference evidence="1" key="1">
    <citation type="journal article" date="2019" name="MBio">
        <title>Virus Genomes from Deep Sea Sediments Expand the Ocean Megavirome and Support Independent Origins of Viral Gigantism.</title>
        <authorList>
            <person name="Backstrom D."/>
            <person name="Yutin N."/>
            <person name="Jorgensen S.L."/>
            <person name="Dharamshi J."/>
            <person name="Homa F."/>
            <person name="Zaremba-Niedwiedzka K."/>
            <person name="Spang A."/>
            <person name="Wolf Y.I."/>
            <person name="Koonin E.V."/>
            <person name="Ettema T.J."/>
        </authorList>
    </citation>
    <scope>NUCLEOTIDE SEQUENCE</scope>
</reference>